<dbReference type="RefSeq" id="WP_252797764.1">
    <property type="nucleotide sequence ID" value="NZ_CP097118.1"/>
</dbReference>
<dbReference type="InterPro" id="IPR003439">
    <property type="entry name" value="ABC_transporter-like_ATP-bd"/>
</dbReference>
<keyword evidence="7" id="KW-1278">Translocase</keyword>
<dbReference type="Pfam" id="PF00005">
    <property type="entry name" value="ABC_tran"/>
    <property type="match status" value="1"/>
</dbReference>
<evidence type="ECO:0000256" key="1">
    <source>
        <dbReference type="ARBA" id="ARBA00004202"/>
    </source>
</evidence>
<evidence type="ECO:0000256" key="6">
    <source>
        <dbReference type="ARBA" id="ARBA00022840"/>
    </source>
</evidence>
<dbReference type="SUPFAM" id="SSF52540">
    <property type="entry name" value="P-loop containing nucleoside triphosphate hydrolases"/>
    <property type="match status" value="1"/>
</dbReference>
<protein>
    <submittedName>
        <fullName evidence="10">Energy-coupling factor transporter ATPase</fullName>
    </submittedName>
</protein>
<dbReference type="InterPro" id="IPR003593">
    <property type="entry name" value="AAA+_ATPase"/>
</dbReference>
<dbReference type="EMBL" id="CP097118">
    <property type="protein sequence ID" value="USS88482.1"/>
    <property type="molecule type" value="Genomic_DNA"/>
</dbReference>
<dbReference type="PROSITE" id="PS00211">
    <property type="entry name" value="ABC_TRANSPORTER_1"/>
    <property type="match status" value="1"/>
</dbReference>
<dbReference type="PROSITE" id="PS50893">
    <property type="entry name" value="ABC_TRANSPORTER_2"/>
    <property type="match status" value="1"/>
</dbReference>
<keyword evidence="5" id="KW-0547">Nucleotide-binding</keyword>
<dbReference type="CDD" id="cd03225">
    <property type="entry name" value="ABC_cobalt_CbiO_domain1"/>
    <property type="match status" value="1"/>
</dbReference>
<keyword evidence="11" id="KW-1185">Reference proteome</keyword>
<comment type="similarity">
    <text evidence="2">Belongs to the ABC transporter superfamily.</text>
</comment>
<evidence type="ECO:0000313" key="11">
    <source>
        <dbReference type="Proteomes" id="UP001057025"/>
    </source>
</evidence>
<dbReference type="NCBIfam" id="NF010167">
    <property type="entry name" value="PRK13648.1"/>
    <property type="match status" value="1"/>
</dbReference>
<evidence type="ECO:0000313" key="10">
    <source>
        <dbReference type="EMBL" id="USS88482.1"/>
    </source>
</evidence>
<keyword evidence="4" id="KW-1003">Cell membrane</keyword>
<accession>A0ABY5BTN7</accession>
<dbReference type="InterPro" id="IPR050095">
    <property type="entry name" value="ECF_ABC_transporter_ATP-bd"/>
</dbReference>
<evidence type="ECO:0000256" key="2">
    <source>
        <dbReference type="ARBA" id="ARBA00005417"/>
    </source>
</evidence>
<evidence type="ECO:0000256" key="5">
    <source>
        <dbReference type="ARBA" id="ARBA00022741"/>
    </source>
</evidence>
<evidence type="ECO:0000256" key="8">
    <source>
        <dbReference type="ARBA" id="ARBA00023136"/>
    </source>
</evidence>
<evidence type="ECO:0000256" key="7">
    <source>
        <dbReference type="ARBA" id="ARBA00022967"/>
    </source>
</evidence>
<gene>
    <name evidence="10" type="ORF">M3M39_03130</name>
</gene>
<evidence type="ECO:0000256" key="4">
    <source>
        <dbReference type="ARBA" id="ARBA00022475"/>
    </source>
</evidence>
<dbReference type="Gene3D" id="3.40.50.300">
    <property type="entry name" value="P-loop containing nucleotide triphosphate hydrolases"/>
    <property type="match status" value="1"/>
</dbReference>
<dbReference type="Proteomes" id="UP001057025">
    <property type="component" value="Chromosome"/>
</dbReference>
<proteinExistence type="inferred from homology"/>
<evidence type="ECO:0000256" key="3">
    <source>
        <dbReference type="ARBA" id="ARBA00022448"/>
    </source>
</evidence>
<name>A0ABY5BTN7_9LACO</name>
<dbReference type="InterPro" id="IPR030947">
    <property type="entry name" value="EcfA_1"/>
</dbReference>
<reference evidence="10" key="1">
    <citation type="submission" date="2022-05" db="EMBL/GenBank/DDBJ databases">
        <authorList>
            <person name="Oliphant S.A."/>
            <person name="Watson-Haigh N.S."/>
            <person name="Sumby K.M."/>
            <person name="Gardner J.M."/>
            <person name="Jiranek V."/>
        </authorList>
    </citation>
    <scope>NUCLEOTIDE SEQUENCE</scope>
    <source>
        <strain evidence="10">KI11_C11</strain>
    </source>
</reference>
<dbReference type="InterPro" id="IPR017871">
    <property type="entry name" value="ABC_transporter-like_CS"/>
</dbReference>
<dbReference type="PANTHER" id="PTHR43553">
    <property type="entry name" value="HEAVY METAL TRANSPORTER"/>
    <property type="match status" value="1"/>
</dbReference>
<keyword evidence="3" id="KW-0813">Transport</keyword>
<feature type="domain" description="ABC transporter" evidence="9">
    <location>
        <begin position="6"/>
        <end position="239"/>
    </location>
</feature>
<dbReference type="NCBIfam" id="TIGR04520">
    <property type="entry name" value="ECF_ATPase_1"/>
    <property type="match status" value="1"/>
</dbReference>
<organism evidence="10 11">
    <name type="scientific">Fructilactobacillus hinvesii</name>
    <dbReference type="NCBI Taxonomy" id="2940300"/>
    <lineage>
        <taxon>Bacteria</taxon>
        <taxon>Bacillati</taxon>
        <taxon>Bacillota</taxon>
        <taxon>Bacilli</taxon>
        <taxon>Lactobacillales</taxon>
        <taxon>Lactobacillaceae</taxon>
        <taxon>Fructilactobacillus</taxon>
    </lineage>
</organism>
<keyword evidence="8" id="KW-0472">Membrane</keyword>
<keyword evidence="6" id="KW-0067">ATP-binding</keyword>
<comment type="subcellular location">
    <subcellularLocation>
        <location evidence="1">Cell membrane</location>
        <topology evidence="1">Peripheral membrane protein</topology>
    </subcellularLocation>
</comment>
<dbReference type="InterPro" id="IPR015856">
    <property type="entry name" value="ABC_transpr_CbiO/EcfA_su"/>
</dbReference>
<sequence>MMQPKIEFRTVDFAYQPEVPVLTNVSFQVKAGQTIALVGANGSGKSTIAKLLAGLLEPTSGTILIDHTPLTPTNLAQLRQRIGLVFQNPDDQIVGATVAENTAFGLENRNVPRPEMQTRVHRALEQVGMWDYRDREPGLLSGGQKQRVALASALAITPEILILDEATSMLDPQAKQELNQIIQKLQEQVGLTIILITHDLEMLSLAERVIALDQQQVAFTGTASELFHEKHLLAQMQLELPFSLQVQRELAAQRVPVPDTDLNEKELIEWLTKLL</sequence>
<dbReference type="InterPro" id="IPR027417">
    <property type="entry name" value="P-loop_NTPase"/>
</dbReference>
<evidence type="ECO:0000259" key="9">
    <source>
        <dbReference type="PROSITE" id="PS50893"/>
    </source>
</evidence>
<dbReference type="SMART" id="SM00382">
    <property type="entry name" value="AAA"/>
    <property type="match status" value="1"/>
</dbReference>
<dbReference type="PANTHER" id="PTHR43553:SF24">
    <property type="entry name" value="ENERGY-COUPLING FACTOR TRANSPORTER ATP-BINDING PROTEIN ECFA1"/>
    <property type="match status" value="1"/>
</dbReference>